<dbReference type="AlphaFoldDB" id="A0A5P8W172"/>
<dbReference type="KEGG" id="nsh:GXM_03246"/>
<protein>
    <submittedName>
        <fullName evidence="1">Uncharacterized protein</fullName>
    </submittedName>
</protein>
<proteinExistence type="predicted"/>
<reference evidence="1 2" key="1">
    <citation type="submission" date="2019-10" db="EMBL/GenBank/DDBJ databases">
        <title>Genomic and transcriptomic insights into the perfect genentic adaptation of a filamentous nitrogen-fixing cyanobacterium to rice fields.</title>
        <authorList>
            <person name="Chen Z."/>
        </authorList>
    </citation>
    <scope>NUCLEOTIDE SEQUENCE [LARGE SCALE GENOMIC DNA]</scope>
    <source>
        <strain evidence="1">CCNUC1</strain>
    </source>
</reference>
<evidence type="ECO:0000313" key="2">
    <source>
        <dbReference type="Proteomes" id="UP000326678"/>
    </source>
</evidence>
<evidence type="ECO:0000313" key="1">
    <source>
        <dbReference type="EMBL" id="QFS45769.1"/>
    </source>
</evidence>
<dbReference type="Proteomes" id="UP000326678">
    <property type="component" value="Chromosome Gxm1"/>
</dbReference>
<accession>A0A5P8W172</accession>
<organism evidence="1 2">
    <name type="scientific">Nostoc sphaeroides CCNUC1</name>
    <dbReference type="NCBI Taxonomy" id="2653204"/>
    <lineage>
        <taxon>Bacteria</taxon>
        <taxon>Bacillati</taxon>
        <taxon>Cyanobacteriota</taxon>
        <taxon>Cyanophyceae</taxon>
        <taxon>Nostocales</taxon>
        <taxon>Nostocaceae</taxon>
        <taxon>Nostoc</taxon>
    </lineage>
</organism>
<dbReference type="EMBL" id="CP045226">
    <property type="protein sequence ID" value="QFS45769.1"/>
    <property type="molecule type" value="Genomic_DNA"/>
</dbReference>
<keyword evidence="2" id="KW-1185">Reference proteome</keyword>
<sequence>MYYPVDESGWLKIKTRPIAFSEEVRVKNDRSISLINYNVIKIYSQKHKINID</sequence>
<name>A0A5P8W172_9NOSO</name>
<gene>
    <name evidence="1" type="ORF">GXM_03246</name>
</gene>